<gene>
    <name evidence="2" type="ORF">NK662_15660</name>
</gene>
<sequence>MNEQLYDAMLHIKTAGEQRGFHPSLHYHRYEPTPYSALEVLFSQYSLSSRDHVVDFGCGKGRLNFYIHHLFQASVTGVEMSEVFHQEALMNLESYVRKRKRAGDKIRFVCCLAEEYEVQPQDNCFYFFNPFSVQIFRNVVHRILASAEQAPRQMDLVLYYASEDYMYFLETETAFEPWADITLPGLEHNPYERFLVYRLPV</sequence>
<feature type="domain" description="Methyltransferase" evidence="1">
    <location>
        <begin position="53"/>
        <end position="121"/>
    </location>
</feature>
<comment type="caution">
    <text evidence="2">The sequence shown here is derived from an EMBL/GenBank/DDBJ whole genome shotgun (WGS) entry which is preliminary data.</text>
</comment>
<dbReference type="AlphaFoldDB" id="A0AA41XA36"/>
<protein>
    <submittedName>
        <fullName evidence="2">Class I SAM-dependent methyltransferase</fullName>
    </submittedName>
</protein>
<reference evidence="2" key="1">
    <citation type="submission" date="2022-07" db="EMBL/GenBank/DDBJ databases">
        <authorList>
            <person name="Li W.-J."/>
            <person name="Deng Q.-Q."/>
        </authorList>
    </citation>
    <scope>NUCLEOTIDE SEQUENCE</scope>
    <source>
        <strain evidence="2">SYSU M60031</strain>
    </source>
</reference>
<dbReference type="GO" id="GO:0032259">
    <property type="term" value="P:methylation"/>
    <property type="evidence" value="ECO:0007669"/>
    <property type="project" value="UniProtKB-KW"/>
</dbReference>
<dbReference type="RefSeq" id="WP_254759881.1">
    <property type="nucleotide sequence ID" value="NZ_JANCLT010000008.1"/>
</dbReference>
<dbReference type="CDD" id="cd02440">
    <property type="entry name" value="AdoMet_MTases"/>
    <property type="match status" value="1"/>
</dbReference>
<dbReference type="SUPFAM" id="SSF53335">
    <property type="entry name" value="S-adenosyl-L-methionine-dependent methyltransferases"/>
    <property type="match status" value="1"/>
</dbReference>
<dbReference type="EMBL" id="JANCLT010000008">
    <property type="protein sequence ID" value="MCP8969963.1"/>
    <property type="molecule type" value="Genomic_DNA"/>
</dbReference>
<keyword evidence="2" id="KW-0489">Methyltransferase</keyword>
<proteinExistence type="predicted"/>
<name>A0AA41XA36_9BACI</name>
<evidence type="ECO:0000313" key="3">
    <source>
        <dbReference type="Proteomes" id="UP001156102"/>
    </source>
</evidence>
<keyword evidence="3" id="KW-1185">Reference proteome</keyword>
<dbReference type="Proteomes" id="UP001156102">
    <property type="component" value="Unassembled WGS sequence"/>
</dbReference>
<dbReference type="InterPro" id="IPR029063">
    <property type="entry name" value="SAM-dependent_MTases_sf"/>
</dbReference>
<evidence type="ECO:0000313" key="2">
    <source>
        <dbReference type="EMBL" id="MCP8969963.1"/>
    </source>
</evidence>
<organism evidence="2 3">
    <name type="scientific">Ectobacillus ponti</name>
    <dbReference type="NCBI Taxonomy" id="2961894"/>
    <lineage>
        <taxon>Bacteria</taxon>
        <taxon>Bacillati</taxon>
        <taxon>Bacillota</taxon>
        <taxon>Bacilli</taxon>
        <taxon>Bacillales</taxon>
        <taxon>Bacillaceae</taxon>
        <taxon>Ectobacillus</taxon>
    </lineage>
</organism>
<accession>A0AA41XA36</accession>
<evidence type="ECO:0000259" key="1">
    <source>
        <dbReference type="Pfam" id="PF13649"/>
    </source>
</evidence>
<dbReference type="Gene3D" id="3.40.50.150">
    <property type="entry name" value="Vaccinia Virus protein VP39"/>
    <property type="match status" value="1"/>
</dbReference>
<dbReference type="GO" id="GO:0008168">
    <property type="term" value="F:methyltransferase activity"/>
    <property type="evidence" value="ECO:0007669"/>
    <property type="project" value="UniProtKB-KW"/>
</dbReference>
<keyword evidence="2" id="KW-0808">Transferase</keyword>
<dbReference type="InterPro" id="IPR041698">
    <property type="entry name" value="Methyltransf_25"/>
</dbReference>
<dbReference type="Pfam" id="PF13649">
    <property type="entry name" value="Methyltransf_25"/>
    <property type="match status" value="1"/>
</dbReference>